<dbReference type="PROSITE" id="PS50181">
    <property type="entry name" value="FBOX"/>
    <property type="match status" value="1"/>
</dbReference>
<dbReference type="Proteomes" id="UP000236291">
    <property type="component" value="Unassembled WGS sequence"/>
</dbReference>
<dbReference type="InterPro" id="IPR036047">
    <property type="entry name" value="F-box-like_dom_sf"/>
</dbReference>
<dbReference type="Pfam" id="PF00646">
    <property type="entry name" value="F-box"/>
    <property type="match status" value="1"/>
</dbReference>
<name>A0A2K3N2S5_TRIPR</name>
<dbReference type="InterPro" id="IPR013187">
    <property type="entry name" value="F-box-assoc_dom_typ3"/>
</dbReference>
<dbReference type="ExpressionAtlas" id="A0A2K3N2S5">
    <property type="expression patterns" value="baseline"/>
</dbReference>
<dbReference type="SMART" id="SM00256">
    <property type="entry name" value="FBOX"/>
    <property type="match status" value="1"/>
</dbReference>
<evidence type="ECO:0000259" key="1">
    <source>
        <dbReference type="PROSITE" id="PS50181"/>
    </source>
</evidence>
<gene>
    <name evidence="2" type="ORF">L195_g020542</name>
</gene>
<dbReference type="EMBL" id="ASHM01015410">
    <property type="protein sequence ID" value="PNX97316.1"/>
    <property type="molecule type" value="Genomic_DNA"/>
</dbReference>
<reference evidence="2 3" key="1">
    <citation type="journal article" date="2014" name="Am. J. Bot.">
        <title>Genome assembly and annotation for red clover (Trifolium pratense; Fabaceae).</title>
        <authorList>
            <person name="Istvanek J."/>
            <person name="Jaros M."/>
            <person name="Krenek A."/>
            <person name="Repkova J."/>
        </authorList>
    </citation>
    <scope>NUCLEOTIDE SEQUENCE [LARGE SCALE GENOMIC DNA]</scope>
    <source>
        <strain evidence="3">cv. Tatra</strain>
        <tissue evidence="2">Young leaves</tissue>
    </source>
</reference>
<evidence type="ECO:0000313" key="3">
    <source>
        <dbReference type="Proteomes" id="UP000236291"/>
    </source>
</evidence>
<organism evidence="2 3">
    <name type="scientific">Trifolium pratense</name>
    <name type="common">Red clover</name>
    <dbReference type="NCBI Taxonomy" id="57577"/>
    <lineage>
        <taxon>Eukaryota</taxon>
        <taxon>Viridiplantae</taxon>
        <taxon>Streptophyta</taxon>
        <taxon>Embryophyta</taxon>
        <taxon>Tracheophyta</taxon>
        <taxon>Spermatophyta</taxon>
        <taxon>Magnoliopsida</taxon>
        <taxon>eudicotyledons</taxon>
        <taxon>Gunneridae</taxon>
        <taxon>Pentapetalae</taxon>
        <taxon>rosids</taxon>
        <taxon>fabids</taxon>
        <taxon>Fabales</taxon>
        <taxon>Fabaceae</taxon>
        <taxon>Papilionoideae</taxon>
        <taxon>50 kb inversion clade</taxon>
        <taxon>NPAAA clade</taxon>
        <taxon>Hologalegina</taxon>
        <taxon>IRL clade</taxon>
        <taxon>Trifolieae</taxon>
        <taxon>Trifolium</taxon>
    </lineage>
</organism>
<dbReference type="SUPFAM" id="SSF81383">
    <property type="entry name" value="F-box domain"/>
    <property type="match status" value="1"/>
</dbReference>
<dbReference type="Pfam" id="PF08268">
    <property type="entry name" value="FBA_3"/>
    <property type="match status" value="1"/>
</dbReference>
<dbReference type="PANTHER" id="PTHR31672">
    <property type="entry name" value="BNACNNG10540D PROTEIN"/>
    <property type="match status" value="1"/>
</dbReference>
<feature type="domain" description="F-box" evidence="1">
    <location>
        <begin position="21"/>
        <end position="67"/>
    </location>
</feature>
<dbReference type="InterPro" id="IPR017451">
    <property type="entry name" value="F-box-assoc_interact_dom"/>
</dbReference>
<dbReference type="STRING" id="57577.A0A2K3N2S5"/>
<dbReference type="InterPro" id="IPR050796">
    <property type="entry name" value="SCF_F-box_component"/>
</dbReference>
<reference evidence="2 3" key="2">
    <citation type="journal article" date="2017" name="Front. Plant Sci.">
        <title>Gene Classification and Mining of Molecular Markers Useful in Red Clover (Trifolium pratense) Breeding.</title>
        <authorList>
            <person name="Istvanek J."/>
            <person name="Dluhosova J."/>
            <person name="Dluhos P."/>
            <person name="Patkova L."/>
            <person name="Nedelnik J."/>
            <person name="Repkova J."/>
        </authorList>
    </citation>
    <scope>NUCLEOTIDE SEQUENCE [LARGE SCALE GENOMIC DNA]</scope>
    <source>
        <strain evidence="3">cv. Tatra</strain>
        <tissue evidence="2">Young leaves</tissue>
    </source>
</reference>
<evidence type="ECO:0000313" key="2">
    <source>
        <dbReference type="EMBL" id="PNX97316.1"/>
    </source>
</evidence>
<dbReference type="AlphaFoldDB" id="A0A2K3N2S5"/>
<dbReference type="InterPro" id="IPR001810">
    <property type="entry name" value="F-box_dom"/>
</dbReference>
<dbReference type="CDD" id="cd22157">
    <property type="entry name" value="F-box_AtFBW1-like"/>
    <property type="match status" value="1"/>
</dbReference>
<dbReference type="PANTHER" id="PTHR31672:SF13">
    <property type="entry name" value="F-BOX PROTEIN CPR30-LIKE"/>
    <property type="match status" value="1"/>
</dbReference>
<dbReference type="Gene3D" id="1.20.1280.50">
    <property type="match status" value="1"/>
</dbReference>
<accession>A0A2K3N2S5</accession>
<comment type="caution">
    <text evidence="2">The sequence shown here is derived from an EMBL/GenBank/DDBJ whole genome shotgun (WGS) entry which is preliminary data.</text>
</comment>
<protein>
    <submittedName>
        <fullName evidence="2">F-box/kelch-repeat protein</fullName>
    </submittedName>
</protein>
<dbReference type="NCBIfam" id="TIGR01640">
    <property type="entry name" value="F_box_assoc_1"/>
    <property type="match status" value="1"/>
</dbReference>
<sequence>MAPSWENDDDRKYDAVSSDPITALPSLPFEIIEEILSKLPVKFLMQLKSVCKSWESLISDPQFAKKHLRVSTTRHHLLTFTNFFSDELFVVVYPFSSVFTELTVAASRQLDFPLPVGNLSHYIIGSCHGIICFEINEHFVFLWNPFISKFMKLPSLANPKQNICYTAYGFGYVYDQFNDNYSYKVVAVNYIESDNNVSYYRYRPQLKVYTLGTNSWRMIQDFPYCIPLGLSSGRFISGTVNWLAYNNLFISLVIVSFDLENEFYQEITLPDYEVVIRPQVTLVVLRDCLSIIAESNTYLDVWLMDEYGNTESWTKLFRIPRGEPPAYITPLYLSEDDHVLMESRYVRQSKPQSELAIYNSRDSILKTTEIQKINCSMVHEVYQESLISPCSL</sequence>
<proteinExistence type="predicted"/>